<reference evidence="2 3" key="1">
    <citation type="journal article" date="2013" name="PLoS Genet.">
        <title>Plant-symbiotic fungi as chemical engineers: Multi-genome analysis of the Clavicipitaceae reveals dynamics of alkaloid loci.</title>
        <authorList>
            <person name="Schardl C.L."/>
            <person name="Young C.A."/>
            <person name="Hesse U."/>
            <person name="Amyotte S.G."/>
            <person name="Andreeva K."/>
            <person name="Calie P.J."/>
            <person name="Fleetwood D.J."/>
            <person name="Haws D.C."/>
            <person name="Moore N."/>
            <person name="Oeser B."/>
            <person name="Panaccione D.G."/>
            <person name="Schweri K.K."/>
            <person name="Voisey C.R."/>
            <person name="Farman M.L."/>
            <person name="Jaromczyk J.W."/>
            <person name="Roe B.A."/>
            <person name="O'Sullivan D.M."/>
            <person name="Scott B."/>
            <person name="Tudzynski P."/>
            <person name="An Z."/>
            <person name="Arnaoudova E.G."/>
            <person name="Bullock C.T."/>
            <person name="Charlton N.D."/>
            <person name="Chen L."/>
            <person name="Cox M."/>
            <person name="Dinkins R.D."/>
            <person name="Florea S."/>
            <person name="Glenn A.E."/>
            <person name="Gordon A."/>
            <person name="Gueldener U."/>
            <person name="Harris D.R."/>
            <person name="Hollin W."/>
            <person name="Jaromczyk J."/>
            <person name="Johnson R.D."/>
            <person name="Khan A.K."/>
            <person name="Leistner E."/>
            <person name="Leuchtmann A."/>
            <person name="Li C."/>
            <person name="Liu J."/>
            <person name="Liu J."/>
            <person name="Liu M."/>
            <person name="Mace W."/>
            <person name="Machado C."/>
            <person name="Nagabhyru P."/>
            <person name="Pan J."/>
            <person name="Schmid J."/>
            <person name="Sugawara K."/>
            <person name="Steiner U."/>
            <person name="Takach J.E."/>
            <person name="Tanaka E."/>
            <person name="Webb J.S."/>
            <person name="Wilson E.V."/>
            <person name="Wiseman J.L."/>
            <person name="Yoshida R."/>
            <person name="Zeng Z."/>
        </authorList>
    </citation>
    <scope>NUCLEOTIDE SEQUENCE [LARGE SCALE GENOMIC DNA]</scope>
    <source>
        <strain evidence="2 3">20.1</strain>
    </source>
</reference>
<dbReference type="Proteomes" id="UP000016801">
    <property type="component" value="Unassembled WGS sequence"/>
</dbReference>
<name>M1W1Q7_CLAP2</name>
<organism evidence="2 3">
    <name type="scientific">Claviceps purpurea (strain 20.1)</name>
    <name type="common">Ergot fungus</name>
    <name type="synonym">Sphacelia segetum</name>
    <dbReference type="NCBI Taxonomy" id="1111077"/>
    <lineage>
        <taxon>Eukaryota</taxon>
        <taxon>Fungi</taxon>
        <taxon>Dikarya</taxon>
        <taxon>Ascomycota</taxon>
        <taxon>Pezizomycotina</taxon>
        <taxon>Sordariomycetes</taxon>
        <taxon>Hypocreomycetidae</taxon>
        <taxon>Hypocreales</taxon>
        <taxon>Clavicipitaceae</taxon>
        <taxon>Claviceps</taxon>
    </lineage>
</organism>
<evidence type="ECO:0008006" key="4">
    <source>
        <dbReference type="Google" id="ProtNLM"/>
    </source>
</evidence>
<gene>
    <name evidence="2" type="ORF">CPUR_05022</name>
</gene>
<dbReference type="VEuPathDB" id="FungiDB:CPUR_05022"/>
<feature type="compositionally biased region" description="Polar residues" evidence="1">
    <location>
        <begin position="1"/>
        <end position="27"/>
    </location>
</feature>
<dbReference type="AlphaFoldDB" id="M1W1Q7"/>
<sequence length="270" mass="30943">MPPSQRPQQAANMVQTPRQTPALSSQAKDPKCKDEEDFNKLPTRLGGLSTQLVEPKPDPTEDSAAAPATAPPPCSATTTTTAQSRRKALPMPAPFDGDRTLYPSWRFSMKLKLKADDEFIGDDQNKWHVIFMSLAPNVQRVVSGFFVRGDTFKYDPERFFAKLDSLYEDHLMEQRALLQLMNLRQRPKERFHDFHMRFEELLGRAAGQDWSDSQKIIQLGEGLNERMEELCYERGWPEEEEGYEVAIQYLRQLDFGVEIVEIRDGGEESE</sequence>
<evidence type="ECO:0000313" key="3">
    <source>
        <dbReference type="Proteomes" id="UP000016801"/>
    </source>
</evidence>
<dbReference type="EMBL" id="CAGA01000028">
    <property type="protein sequence ID" value="CCE31171.1"/>
    <property type="molecule type" value="Genomic_DNA"/>
</dbReference>
<proteinExistence type="predicted"/>
<keyword evidence="3" id="KW-1185">Reference proteome</keyword>
<dbReference type="HOGENOM" id="CLU_1030613_0_0_1"/>
<dbReference type="STRING" id="1111077.M1W1Q7"/>
<feature type="region of interest" description="Disordered" evidence="1">
    <location>
        <begin position="1"/>
        <end position="95"/>
    </location>
</feature>
<accession>M1W1Q7</accession>
<protein>
    <recommendedName>
        <fullName evidence="4">Retrotransposon gag domain-containing protein</fullName>
    </recommendedName>
</protein>
<comment type="caution">
    <text evidence="2">The sequence shown here is derived from an EMBL/GenBank/DDBJ whole genome shotgun (WGS) entry which is preliminary data.</text>
</comment>
<evidence type="ECO:0000313" key="2">
    <source>
        <dbReference type="EMBL" id="CCE31171.1"/>
    </source>
</evidence>
<evidence type="ECO:0000256" key="1">
    <source>
        <dbReference type="SAM" id="MobiDB-lite"/>
    </source>
</evidence>